<keyword evidence="3" id="KW-1185">Reference proteome</keyword>
<dbReference type="SUPFAM" id="SSF69118">
    <property type="entry name" value="AhpD-like"/>
    <property type="match status" value="1"/>
</dbReference>
<organism evidence="2 3">
    <name type="scientific">Pseudaquabacterium pictum</name>
    <dbReference type="NCBI Taxonomy" id="2315236"/>
    <lineage>
        <taxon>Bacteria</taxon>
        <taxon>Pseudomonadati</taxon>
        <taxon>Pseudomonadota</taxon>
        <taxon>Betaproteobacteria</taxon>
        <taxon>Burkholderiales</taxon>
        <taxon>Sphaerotilaceae</taxon>
        <taxon>Pseudaquabacterium</taxon>
    </lineage>
</organism>
<dbReference type="Proteomes" id="UP000301751">
    <property type="component" value="Unassembled WGS sequence"/>
</dbReference>
<evidence type="ECO:0000313" key="3">
    <source>
        <dbReference type="Proteomes" id="UP000301751"/>
    </source>
</evidence>
<dbReference type="PANTHER" id="PTHR34846">
    <property type="entry name" value="4-CARBOXYMUCONOLACTONE DECARBOXYLASE FAMILY PROTEIN (AFU_ORTHOLOGUE AFUA_6G11590)"/>
    <property type="match status" value="1"/>
</dbReference>
<name>A0A480ALC3_9BURK</name>
<dbReference type="PANTHER" id="PTHR34846:SF11">
    <property type="entry name" value="4-CARBOXYMUCONOLACTONE DECARBOXYLASE FAMILY PROTEIN (AFU_ORTHOLOGUE AFUA_6G11590)"/>
    <property type="match status" value="1"/>
</dbReference>
<feature type="domain" description="Carboxymuconolactone decarboxylase-like" evidence="1">
    <location>
        <begin position="49"/>
        <end position="117"/>
    </location>
</feature>
<reference evidence="3" key="1">
    <citation type="submission" date="2019-03" db="EMBL/GenBank/DDBJ databases">
        <title>Aquabacterium pictum sp.nov., the first bacteriochlorophyll a-containing freshwater bacterium in the genus Aquabacterium of the class Betaproteobacteria.</title>
        <authorList>
            <person name="Hirose S."/>
            <person name="Tank M."/>
            <person name="Hara E."/>
            <person name="Tamaki H."/>
            <person name="Takaichi S."/>
            <person name="Haruta S."/>
            <person name="Hanada S."/>
        </authorList>
    </citation>
    <scope>NUCLEOTIDE SEQUENCE [LARGE SCALE GENOMIC DNA]</scope>
    <source>
        <strain evidence="3">W35</strain>
    </source>
</reference>
<dbReference type="GO" id="GO:0051920">
    <property type="term" value="F:peroxiredoxin activity"/>
    <property type="evidence" value="ECO:0007669"/>
    <property type="project" value="InterPro"/>
</dbReference>
<dbReference type="Pfam" id="PF02627">
    <property type="entry name" value="CMD"/>
    <property type="match status" value="1"/>
</dbReference>
<dbReference type="EMBL" id="BJCL01000003">
    <property type="protein sequence ID" value="GCL62509.1"/>
    <property type="molecule type" value="Genomic_DNA"/>
</dbReference>
<protein>
    <submittedName>
        <fullName evidence="2">Carboxymuconolactone decarboxylase</fullName>
    </submittedName>
</protein>
<proteinExistence type="predicted"/>
<accession>A0A480ALC3</accession>
<gene>
    <name evidence="2" type="ORF">AQPW35_15900</name>
</gene>
<evidence type="ECO:0000313" key="2">
    <source>
        <dbReference type="EMBL" id="GCL62509.1"/>
    </source>
</evidence>
<dbReference type="InterPro" id="IPR003779">
    <property type="entry name" value="CMD-like"/>
</dbReference>
<comment type="caution">
    <text evidence="2">The sequence shown here is derived from an EMBL/GenBank/DDBJ whole genome shotgun (WGS) entry which is preliminary data.</text>
</comment>
<sequence>MTPHPETAMTTRLPLLTDAQVGPPDLVAAIRQRRGGDLIDLDRLLLHSPAFALGWNEFMGRVRTALSVPPLLKELAMCGVAALNGADFEMHHHAPLYLAAGATEAQLAALHRLGAEPGVAADPVFDATQQAVLALVVEMTRQVQVSEATFACARAALGSDQAMFETIGVIAAYNMVSRILVASNLHP</sequence>
<dbReference type="Gene3D" id="1.20.1290.10">
    <property type="entry name" value="AhpD-like"/>
    <property type="match status" value="1"/>
</dbReference>
<evidence type="ECO:0000259" key="1">
    <source>
        <dbReference type="Pfam" id="PF02627"/>
    </source>
</evidence>
<dbReference type="AlphaFoldDB" id="A0A480ALC3"/>
<dbReference type="InterPro" id="IPR029032">
    <property type="entry name" value="AhpD-like"/>
</dbReference>